<protein>
    <submittedName>
        <fullName evidence="3">START domain-containing protein</fullName>
    </submittedName>
</protein>
<dbReference type="OrthoDB" id="6510177at2759"/>
<organism evidence="3">
    <name type="scientific">Soboliphyme baturini</name>
    <dbReference type="NCBI Taxonomy" id="241478"/>
    <lineage>
        <taxon>Eukaryota</taxon>
        <taxon>Metazoa</taxon>
        <taxon>Ecdysozoa</taxon>
        <taxon>Nematoda</taxon>
        <taxon>Enoplea</taxon>
        <taxon>Dorylaimia</taxon>
        <taxon>Dioctophymatida</taxon>
        <taxon>Dioctophymatoidea</taxon>
        <taxon>Soboliphymatidae</taxon>
        <taxon>Soboliphyme</taxon>
    </lineage>
</organism>
<sequence length="80" mass="9251">MYLYTPTDARSFFEEATFRQHWPTVDGLFVPGRNLLKNKECTVIAKASDRGNVIRAETLAAVIRLNDFIANDMKVMRCRR</sequence>
<dbReference type="AlphaFoldDB" id="A0A183J0Z4"/>
<gene>
    <name evidence="1" type="ORF">SBAD_LOCUS9542</name>
</gene>
<reference evidence="1 2" key="2">
    <citation type="submission" date="2018-11" db="EMBL/GenBank/DDBJ databases">
        <authorList>
            <consortium name="Pathogen Informatics"/>
        </authorList>
    </citation>
    <scope>NUCLEOTIDE SEQUENCE [LARGE SCALE GENOMIC DNA]</scope>
</reference>
<evidence type="ECO:0000313" key="2">
    <source>
        <dbReference type="Proteomes" id="UP000270296"/>
    </source>
</evidence>
<proteinExistence type="predicted"/>
<dbReference type="Proteomes" id="UP000270296">
    <property type="component" value="Unassembled WGS sequence"/>
</dbReference>
<accession>A0A183J0Z4</accession>
<dbReference type="WBParaSite" id="SBAD_0000989001-mRNA-1">
    <property type="protein sequence ID" value="SBAD_0000989001-mRNA-1"/>
    <property type="gene ID" value="SBAD_0000989001"/>
</dbReference>
<reference evidence="3" key="1">
    <citation type="submission" date="2016-06" db="UniProtKB">
        <authorList>
            <consortium name="WormBaseParasite"/>
        </authorList>
    </citation>
    <scope>IDENTIFICATION</scope>
</reference>
<name>A0A183J0Z4_9BILA</name>
<dbReference type="EMBL" id="UZAM01012850">
    <property type="protein sequence ID" value="VDP23846.1"/>
    <property type="molecule type" value="Genomic_DNA"/>
</dbReference>
<evidence type="ECO:0000313" key="1">
    <source>
        <dbReference type="EMBL" id="VDP23846.1"/>
    </source>
</evidence>
<keyword evidence="2" id="KW-1185">Reference proteome</keyword>
<evidence type="ECO:0000313" key="3">
    <source>
        <dbReference type="WBParaSite" id="SBAD_0000989001-mRNA-1"/>
    </source>
</evidence>